<dbReference type="Proteomes" id="UP000263012">
    <property type="component" value="Chromosome"/>
</dbReference>
<keyword evidence="3" id="KW-1185">Reference proteome</keyword>
<dbReference type="GeneID" id="37878419"/>
<protein>
    <recommendedName>
        <fullName evidence="1">YprB ribonuclease H-like domain-containing protein</fullName>
    </recommendedName>
</protein>
<evidence type="ECO:0000313" key="2">
    <source>
        <dbReference type="EMBL" id="AUX09693.1"/>
    </source>
</evidence>
<gene>
    <name evidence="2" type="ORF">AArcSl_2068</name>
</gene>
<sequence>MRIENSFIPVRGVGERTERRLWEAGVTRWEAFDPSAPGVGGTTADRIEAFIQEASTHLQRGDASYFDRQFPSDERWRLYENFRESTCFFDIETTGLDQRRDRVTTVSLHRSGETTTLVRGHDLTADRLRREFEAADMLATFNGARFDVPFLEESFGLDVTTPHLDLMYPCRKIDLSGGLKPIERELGIERELPDVDGREAVRLWHRYEDGDEDALDRLIAYNREDAVNLRRLADRVTGELHDRTFPVDTDP</sequence>
<feature type="domain" description="YprB ribonuclease H-like" evidence="1">
    <location>
        <begin position="87"/>
        <end position="236"/>
    </location>
</feature>
<evidence type="ECO:0000259" key="1">
    <source>
        <dbReference type="Pfam" id="PF13482"/>
    </source>
</evidence>
<accession>A0A343TKS1</accession>
<proteinExistence type="predicted"/>
<dbReference type="AlphaFoldDB" id="A0A343TKS1"/>
<dbReference type="RefSeq" id="WP_119818696.1">
    <property type="nucleotide sequence ID" value="NZ_CP025066.1"/>
</dbReference>
<dbReference type="Gene3D" id="3.30.420.10">
    <property type="entry name" value="Ribonuclease H-like superfamily/Ribonuclease H"/>
    <property type="match status" value="1"/>
</dbReference>
<name>A0A343TKS1_9EURY</name>
<dbReference type="InterPro" id="IPR036397">
    <property type="entry name" value="RNaseH_sf"/>
</dbReference>
<organism evidence="2 3">
    <name type="scientific">Halalkaliarchaeum desulfuricum</name>
    <dbReference type="NCBI Taxonomy" id="2055893"/>
    <lineage>
        <taxon>Archaea</taxon>
        <taxon>Methanobacteriati</taxon>
        <taxon>Methanobacteriota</taxon>
        <taxon>Stenosarchaea group</taxon>
        <taxon>Halobacteria</taxon>
        <taxon>Halobacteriales</taxon>
        <taxon>Haloferacaceae</taxon>
        <taxon>Halalkaliarchaeum</taxon>
    </lineage>
</organism>
<dbReference type="PANTHER" id="PTHR38462">
    <property type="entry name" value="EXONUCLEASE-LIKE PROTEIN"/>
    <property type="match status" value="1"/>
</dbReference>
<dbReference type="InterPro" id="IPR038720">
    <property type="entry name" value="YprB_RNase_H-like_dom"/>
</dbReference>
<dbReference type="PANTHER" id="PTHR38462:SF1">
    <property type="entry name" value="YPRB RIBONUCLEASE H-LIKE DOMAIN-CONTAINING PROTEIN"/>
    <property type="match status" value="1"/>
</dbReference>
<evidence type="ECO:0000313" key="3">
    <source>
        <dbReference type="Proteomes" id="UP000263012"/>
    </source>
</evidence>
<dbReference type="EMBL" id="CP025066">
    <property type="protein sequence ID" value="AUX09693.1"/>
    <property type="molecule type" value="Genomic_DNA"/>
</dbReference>
<dbReference type="SUPFAM" id="SSF53098">
    <property type="entry name" value="Ribonuclease H-like"/>
    <property type="match status" value="1"/>
</dbReference>
<dbReference type="Pfam" id="PF13482">
    <property type="entry name" value="RNase_H_2"/>
    <property type="match status" value="1"/>
</dbReference>
<reference evidence="3" key="1">
    <citation type="submission" date="2017-11" db="EMBL/GenBank/DDBJ databases">
        <title>Phenotypic and genomic properties of facultatively anaerobic sulfur-reducing natronoarchaea from hypersaline soda lakes.</title>
        <authorList>
            <person name="Sorokin D.Y."/>
            <person name="Kublanov I.V."/>
            <person name="Roman P."/>
            <person name="Sinninghe Damste J.S."/>
            <person name="Golyshin P.N."/>
            <person name="Rojo D."/>
            <person name="Ciordia S."/>
            <person name="Mena M.D.C."/>
            <person name="Ferrer M."/>
            <person name="Messina E."/>
            <person name="Smedile F."/>
            <person name="La Spada G."/>
            <person name="La Cono V."/>
            <person name="Yakimov M.M."/>
        </authorList>
    </citation>
    <scope>NUCLEOTIDE SEQUENCE [LARGE SCALE GENOMIC DNA]</scope>
    <source>
        <strain evidence="3">AArc-Sl</strain>
    </source>
</reference>
<dbReference type="InterPro" id="IPR012337">
    <property type="entry name" value="RNaseH-like_sf"/>
</dbReference>
<dbReference type="KEGG" id="hdf:AArcSl_2068"/>
<dbReference type="OrthoDB" id="211024at2157"/>
<dbReference type="GO" id="GO:0003676">
    <property type="term" value="F:nucleic acid binding"/>
    <property type="evidence" value="ECO:0007669"/>
    <property type="project" value="InterPro"/>
</dbReference>